<sequence length="68" mass="7761">MFKEKEHLLMNKKGLPKQRQSRNMVIMECMELTGWSRAKVVASLKELEAANLIKFPTAGGVMLREEAL</sequence>
<organism evidence="1 2">
    <name type="scientific">Streptococcus sanguinis SK49</name>
    <dbReference type="NCBI Taxonomy" id="888808"/>
    <lineage>
        <taxon>Bacteria</taxon>
        <taxon>Bacillati</taxon>
        <taxon>Bacillota</taxon>
        <taxon>Bacilli</taxon>
        <taxon>Lactobacillales</taxon>
        <taxon>Streptococcaceae</taxon>
        <taxon>Streptococcus</taxon>
    </lineage>
</organism>
<proteinExistence type="predicted"/>
<protein>
    <submittedName>
        <fullName evidence="1">Uncharacterized protein</fullName>
    </submittedName>
</protein>
<dbReference type="Proteomes" id="UP000006459">
    <property type="component" value="Unassembled WGS sequence"/>
</dbReference>
<dbReference type="PATRIC" id="fig|888808.3.peg.2038"/>
<dbReference type="HOGENOM" id="CLU_204718_0_0_9"/>
<evidence type="ECO:0000313" key="1">
    <source>
        <dbReference type="EMBL" id="EGJ36191.1"/>
    </source>
</evidence>
<dbReference type="AlphaFoldDB" id="F3UZY8"/>
<reference evidence="1 2" key="1">
    <citation type="submission" date="2011-03" db="EMBL/GenBank/DDBJ databases">
        <authorList>
            <person name="Muzny D."/>
            <person name="Qin X."/>
            <person name="Deng J."/>
            <person name="Jiang H."/>
            <person name="Liu Y."/>
            <person name="Qu J."/>
            <person name="Song X.-Z."/>
            <person name="Zhang L."/>
            <person name="Thornton R."/>
            <person name="Coyle M."/>
            <person name="Francisco L."/>
            <person name="Jackson L."/>
            <person name="Javaid M."/>
            <person name="Korchina V."/>
            <person name="Kovar C."/>
            <person name="Mata R."/>
            <person name="Mathew T."/>
            <person name="Ngo R."/>
            <person name="Nguyen L."/>
            <person name="Nguyen N."/>
            <person name="Okwuonu G."/>
            <person name="Ongeri F."/>
            <person name="Pham C."/>
            <person name="Simmons D."/>
            <person name="Wilczek-Boney K."/>
            <person name="Hale W."/>
            <person name="Jakkamsetti A."/>
            <person name="Pham P."/>
            <person name="Ruth R."/>
            <person name="San Lucas F."/>
            <person name="Warren J."/>
            <person name="Zhang J."/>
            <person name="Zhao Z."/>
            <person name="Zhou C."/>
            <person name="Zhu D."/>
            <person name="Lee S."/>
            <person name="Bess C."/>
            <person name="Blankenburg K."/>
            <person name="Forbes L."/>
            <person name="Fu Q."/>
            <person name="Gubbala S."/>
            <person name="Hirani K."/>
            <person name="Jayaseelan J.C."/>
            <person name="Lara F."/>
            <person name="Munidasa M."/>
            <person name="Palculict T."/>
            <person name="Patil S."/>
            <person name="Pu L.-L."/>
            <person name="Saada N."/>
            <person name="Tang L."/>
            <person name="Weissenberger G."/>
            <person name="Zhu Y."/>
            <person name="Hemphill L."/>
            <person name="Shang Y."/>
            <person name="Youmans B."/>
            <person name="Ayvaz T."/>
            <person name="Ross M."/>
            <person name="Santibanez J."/>
            <person name="Aqrawi P."/>
            <person name="Gross S."/>
            <person name="Joshi V."/>
            <person name="Fowler G."/>
            <person name="Nazareth L."/>
            <person name="Reid J."/>
            <person name="Worley K."/>
            <person name="Petrosino J."/>
            <person name="Highlander S."/>
            <person name="Gibbs R."/>
        </authorList>
    </citation>
    <scope>NUCLEOTIDE SEQUENCE [LARGE SCALE GENOMIC DNA]</scope>
    <source>
        <strain evidence="1 2">SK49</strain>
    </source>
</reference>
<name>F3UZY8_STRSA</name>
<comment type="caution">
    <text evidence="1">The sequence shown here is derived from an EMBL/GenBank/DDBJ whole genome shotgun (WGS) entry which is preliminary data.</text>
</comment>
<gene>
    <name evidence="1" type="ORF">HMPREF9380_2078</name>
</gene>
<evidence type="ECO:0000313" key="2">
    <source>
        <dbReference type="Proteomes" id="UP000006459"/>
    </source>
</evidence>
<accession>F3UZY8</accession>
<dbReference type="EMBL" id="AFFO01000016">
    <property type="protein sequence ID" value="EGJ36191.1"/>
    <property type="molecule type" value="Genomic_DNA"/>
</dbReference>